<dbReference type="Gene3D" id="1.25.40.620">
    <property type="match status" value="1"/>
</dbReference>
<evidence type="ECO:0000259" key="2">
    <source>
        <dbReference type="Pfam" id="PF05419"/>
    </source>
</evidence>
<evidence type="ECO:0000313" key="4">
    <source>
        <dbReference type="Proteomes" id="UP000658720"/>
    </source>
</evidence>
<evidence type="ECO:0000256" key="1">
    <source>
        <dbReference type="SAM" id="Coils"/>
    </source>
</evidence>
<dbReference type="InterPro" id="IPR037215">
    <property type="entry name" value="GUN4-like_sf"/>
</dbReference>
<dbReference type="PANTHER" id="PTHR34800:SF1">
    <property type="entry name" value="TETRAPYRROLE-BINDING PROTEIN, CHLOROPLASTIC"/>
    <property type="match status" value="1"/>
</dbReference>
<sequence length="200" mass="23159">MADSIIPDSNDQNYAELAHQCQNLASQVQSLSQRVENLESKLTLIPDIERYGKLQECLMAKDFKRADHETTRIILETLNRNRDNLSPETLSALPCTVLTVIDRLWRTYSDDRFGFSRQLEAYQKVGGNTDTLRTQDRKVMGAFAQEVGWVQEGKLRFEEYDQWDFSLNAPVGSFPAIWWKSPYGLKMVTFFFIRLFECNG</sequence>
<dbReference type="EMBL" id="JADEVV010000043">
    <property type="protein sequence ID" value="MBE9254909.1"/>
    <property type="molecule type" value="Genomic_DNA"/>
</dbReference>
<feature type="coiled-coil region" evidence="1">
    <location>
        <begin position="14"/>
        <end position="41"/>
    </location>
</feature>
<dbReference type="RefSeq" id="WP_194020398.1">
    <property type="nucleotide sequence ID" value="NZ_JADEVV010000043.1"/>
</dbReference>
<feature type="domain" description="GUN4-like" evidence="2">
    <location>
        <begin position="49"/>
        <end position="181"/>
    </location>
</feature>
<dbReference type="Gene3D" id="1.10.10.1770">
    <property type="entry name" value="Gun4-like"/>
    <property type="match status" value="1"/>
</dbReference>
<keyword evidence="1" id="KW-0175">Coiled coil</keyword>
<keyword evidence="4" id="KW-1185">Reference proteome</keyword>
<name>A0ABR9VU88_9SYNC</name>
<evidence type="ECO:0000313" key="3">
    <source>
        <dbReference type="EMBL" id="MBE9254909.1"/>
    </source>
</evidence>
<comment type="caution">
    <text evidence="3">The sequence shown here is derived from an EMBL/GenBank/DDBJ whole genome shotgun (WGS) entry which is preliminary data.</text>
</comment>
<reference evidence="3 4" key="1">
    <citation type="submission" date="2020-10" db="EMBL/GenBank/DDBJ databases">
        <authorList>
            <person name="Castelo-Branco R."/>
            <person name="Eusebio N."/>
            <person name="Adriana R."/>
            <person name="Vieira A."/>
            <person name="Brugerolle De Fraissinette N."/>
            <person name="Rezende De Castro R."/>
            <person name="Schneider M.P."/>
            <person name="Vasconcelos V."/>
            <person name="Leao P.N."/>
        </authorList>
    </citation>
    <scope>NUCLEOTIDE SEQUENCE [LARGE SCALE GENOMIC DNA]</scope>
    <source>
        <strain evidence="3 4">LEGE 00031</strain>
    </source>
</reference>
<dbReference type="PANTHER" id="PTHR34800">
    <property type="entry name" value="TETRAPYRROLE-BINDING PROTEIN, CHLOROPLASTIC"/>
    <property type="match status" value="1"/>
</dbReference>
<proteinExistence type="predicted"/>
<protein>
    <submittedName>
        <fullName evidence="3">GUN4 domain-containing protein</fullName>
    </submittedName>
</protein>
<organism evidence="3 4">
    <name type="scientific">Synechocystis salina LEGE 00031</name>
    <dbReference type="NCBI Taxonomy" id="1828736"/>
    <lineage>
        <taxon>Bacteria</taxon>
        <taxon>Bacillati</taxon>
        <taxon>Cyanobacteriota</taxon>
        <taxon>Cyanophyceae</taxon>
        <taxon>Synechococcales</taxon>
        <taxon>Merismopediaceae</taxon>
        <taxon>Synechocystis</taxon>
    </lineage>
</organism>
<accession>A0ABR9VU88</accession>
<dbReference type="Pfam" id="PF05419">
    <property type="entry name" value="GUN4"/>
    <property type="match status" value="1"/>
</dbReference>
<dbReference type="Proteomes" id="UP000658720">
    <property type="component" value="Unassembled WGS sequence"/>
</dbReference>
<dbReference type="InterPro" id="IPR008629">
    <property type="entry name" value="GUN4-like"/>
</dbReference>
<dbReference type="CDD" id="cd16383">
    <property type="entry name" value="GUN4"/>
    <property type="match status" value="1"/>
</dbReference>
<dbReference type="SUPFAM" id="SSF140869">
    <property type="entry name" value="GUN4-like"/>
    <property type="match status" value="1"/>
</dbReference>
<gene>
    <name evidence="3" type="ORF">IQ217_13880</name>
</gene>